<evidence type="ECO:0000313" key="1">
    <source>
        <dbReference type="EMBL" id="WUV49725.1"/>
    </source>
</evidence>
<gene>
    <name evidence="1" type="ORF">OG563_16895</name>
</gene>
<accession>A0ABZ1Z2D4</accession>
<keyword evidence="2" id="KW-1185">Reference proteome</keyword>
<protein>
    <submittedName>
        <fullName evidence="1">Uncharacterized protein</fullName>
    </submittedName>
</protein>
<name>A0ABZ1Z2D4_9NOCA</name>
<organism evidence="1 2">
    <name type="scientific">Nocardia vinacea</name>
    <dbReference type="NCBI Taxonomy" id="96468"/>
    <lineage>
        <taxon>Bacteria</taxon>
        <taxon>Bacillati</taxon>
        <taxon>Actinomycetota</taxon>
        <taxon>Actinomycetes</taxon>
        <taxon>Mycobacteriales</taxon>
        <taxon>Nocardiaceae</taxon>
        <taxon>Nocardia</taxon>
    </lineage>
</organism>
<reference evidence="1" key="1">
    <citation type="submission" date="2022-10" db="EMBL/GenBank/DDBJ databases">
        <title>The complete genomes of actinobacterial strains from the NBC collection.</title>
        <authorList>
            <person name="Joergensen T.S."/>
            <person name="Alvarez Arevalo M."/>
            <person name="Sterndorff E.B."/>
            <person name="Faurdal D."/>
            <person name="Vuksanovic O."/>
            <person name="Mourched A.-S."/>
            <person name="Charusanti P."/>
            <person name="Shaw S."/>
            <person name="Blin K."/>
            <person name="Weber T."/>
        </authorList>
    </citation>
    <scope>NUCLEOTIDE SEQUENCE</scope>
    <source>
        <strain evidence="1">NBC_01482</strain>
    </source>
</reference>
<dbReference type="RefSeq" id="WP_327094472.1">
    <property type="nucleotide sequence ID" value="NZ_CP109149.1"/>
</dbReference>
<dbReference type="Proteomes" id="UP001432062">
    <property type="component" value="Chromosome"/>
</dbReference>
<proteinExistence type="predicted"/>
<dbReference type="EMBL" id="CP109441">
    <property type="protein sequence ID" value="WUV49725.1"/>
    <property type="molecule type" value="Genomic_DNA"/>
</dbReference>
<sequence length="77" mass="8012">MRAPTCPSCESAIDHCHGTLIVHVGRTAECTDADCIDLAHALHAFVVDCGDIAGGCACTTPDVTRTSETGPSRSARR</sequence>
<evidence type="ECO:0000313" key="2">
    <source>
        <dbReference type="Proteomes" id="UP001432062"/>
    </source>
</evidence>